<organism evidence="2">
    <name type="scientific">Sesamum radiatum</name>
    <name type="common">Black benniseed</name>
    <dbReference type="NCBI Taxonomy" id="300843"/>
    <lineage>
        <taxon>Eukaryota</taxon>
        <taxon>Viridiplantae</taxon>
        <taxon>Streptophyta</taxon>
        <taxon>Embryophyta</taxon>
        <taxon>Tracheophyta</taxon>
        <taxon>Spermatophyta</taxon>
        <taxon>Magnoliopsida</taxon>
        <taxon>eudicotyledons</taxon>
        <taxon>Gunneridae</taxon>
        <taxon>Pentapetalae</taxon>
        <taxon>asterids</taxon>
        <taxon>lamiids</taxon>
        <taxon>Lamiales</taxon>
        <taxon>Pedaliaceae</taxon>
        <taxon>Sesamum</taxon>
    </lineage>
</organism>
<evidence type="ECO:0000256" key="1">
    <source>
        <dbReference type="SAM" id="MobiDB-lite"/>
    </source>
</evidence>
<reference evidence="2" key="2">
    <citation type="journal article" date="2024" name="Plant">
        <title>Genomic evolution and insights into agronomic trait innovations of Sesamum species.</title>
        <authorList>
            <person name="Miao H."/>
            <person name="Wang L."/>
            <person name="Qu L."/>
            <person name="Liu H."/>
            <person name="Sun Y."/>
            <person name="Le M."/>
            <person name="Wang Q."/>
            <person name="Wei S."/>
            <person name="Zheng Y."/>
            <person name="Lin W."/>
            <person name="Duan Y."/>
            <person name="Cao H."/>
            <person name="Xiong S."/>
            <person name="Wang X."/>
            <person name="Wei L."/>
            <person name="Li C."/>
            <person name="Ma Q."/>
            <person name="Ju M."/>
            <person name="Zhao R."/>
            <person name="Li G."/>
            <person name="Mu C."/>
            <person name="Tian Q."/>
            <person name="Mei H."/>
            <person name="Zhang T."/>
            <person name="Gao T."/>
            <person name="Zhang H."/>
        </authorList>
    </citation>
    <scope>NUCLEOTIDE SEQUENCE</scope>
    <source>
        <strain evidence="2">G02</strain>
    </source>
</reference>
<dbReference type="EMBL" id="JACGWJ010000003">
    <property type="protein sequence ID" value="KAL0431962.1"/>
    <property type="molecule type" value="Genomic_DNA"/>
</dbReference>
<feature type="region of interest" description="Disordered" evidence="1">
    <location>
        <begin position="1"/>
        <end position="29"/>
    </location>
</feature>
<evidence type="ECO:0000313" key="2">
    <source>
        <dbReference type="EMBL" id="KAL0431962.1"/>
    </source>
</evidence>
<sequence length="121" mass="13603">MSSTDESVRYVGESPGDHPFEATSRRSGSPCPLMLRVGGGAYAKRLAVCWMNPLKRRRMRRRVRLLGRGNLRPRRRESPLRTVGAALRGQPRLLVGLGSWAFTNSWRSLPFLRNTLSPSSP</sequence>
<gene>
    <name evidence="2" type="ORF">Sradi_0822200</name>
</gene>
<feature type="compositionally biased region" description="Basic and acidic residues" evidence="1">
    <location>
        <begin position="15"/>
        <end position="24"/>
    </location>
</feature>
<reference evidence="2" key="1">
    <citation type="submission" date="2020-06" db="EMBL/GenBank/DDBJ databases">
        <authorList>
            <person name="Li T."/>
            <person name="Hu X."/>
            <person name="Zhang T."/>
            <person name="Song X."/>
            <person name="Zhang H."/>
            <person name="Dai N."/>
            <person name="Sheng W."/>
            <person name="Hou X."/>
            <person name="Wei L."/>
        </authorList>
    </citation>
    <scope>NUCLEOTIDE SEQUENCE</scope>
    <source>
        <strain evidence="2">G02</strain>
        <tissue evidence="2">Leaf</tissue>
    </source>
</reference>
<protein>
    <submittedName>
        <fullName evidence="2">Uncharacterized protein</fullName>
    </submittedName>
</protein>
<proteinExistence type="predicted"/>
<name>A0AAW2VRW4_SESRA</name>
<dbReference type="AlphaFoldDB" id="A0AAW2VRW4"/>
<accession>A0AAW2VRW4</accession>
<comment type="caution">
    <text evidence="2">The sequence shown here is derived from an EMBL/GenBank/DDBJ whole genome shotgun (WGS) entry which is preliminary data.</text>
</comment>